<proteinExistence type="predicted"/>
<dbReference type="Proteomes" id="UP000816034">
    <property type="component" value="Unassembled WGS sequence"/>
</dbReference>
<keyword evidence="1" id="KW-0812">Transmembrane</keyword>
<feature type="transmembrane region" description="Helical" evidence="1">
    <location>
        <begin position="181"/>
        <end position="203"/>
    </location>
</feature>
<keyword evidence="3" id="KW-1185">Reference proteome</keyword>
<evidence type="ECO:0000313" key="3">
    <source>
        <dbReference type="Proteomes" id="UP000816034"/>
    </source>
</evidence>
<name>A0AA88H1C1_NAELO</name>
<reference evidence="2 3" key="1">
    <citation type="journal article" date="2018" name="BMC Genomics">
        <title>The genome of Naegleria lovaniensis, the basis for a comparative approach to unravel pathogenicity factors of the human pathogenic amoeba N. fowleri.</title>
        <authorList>
            <person name="Liechti N."/>
            <person name="Schurch N."/>
            <person name="Bruggmann R."/>
            <person name="Wittwer M."/>
        </authorList>
    </citation>
    <scope>NUCLEOTIDE SEQUENCE [LARGE SCALE GENOMIC DNA]</scope>
    <source>
        <strain evidence="2 3">ATCC 30569</strain>
    </source>
</reference>
<evidence type="ECO:0000313" key="2">
    <source>
        <dbReference type="EMBL" id="KAG2391939.1"/>
    </source>
</evidence>
<dbReference type="EMBL" id="PYSW02000006">
    <property type="protein sequence ID" value="KAG2391939.1"/>
    <property type="molecule type" value="Genomic_DNA"/>
</dbReference>
<sequence length="294" mass="34044">MSQQQELEEIHSSDKLKKRMTYKLHPTYMVIRTHTINQSDDPDQPLIPKWSVPFEYRTPDMKTVHLASRNCFFDRRHALDSQEGQSALERHIQVEEERNQTLFQNPYLLFRVPGTDRVLFITCIVLLLLQFGLACGLMVFDLSGLLFPEGYEFRMFGISSRKLLDYGNVALNASGSTAARVVYFIMNFAVTFLGVLCFIIVMLSNKKLQQQSNSNNTTNDTSRQRFLIKYRDWILRLFAFYIVSLTLCILVTALFFLSSGLHSFVVLAVQYIAWSCSHKAKERSMITYYTTSSF</sequence>
<keyword evidence="1" id="KW-0472">Membrane</keyword>
<keyword evidence="1" id="KW-1133">Transmembrane helix</keyword>
<protein>
    <submittedName>
        <fullName evidence="2">Uncharacterized protein</fullName>
    </submittedName>
</protein>
<dbReference type="GeneID" id="68105877"/>
<accession>A0AA88H1C1</accession>
<organism evidence="2 3">
    <name type="scientific">Naegleria lovaniensis</name>
    <name type="common">Amoeba</name>
    <dbReference type="NCBI Taxonomy" id="51637"/>
    <lineage>
        <taxon>Eukaryota</taxon>
        <taxon>Discoba</taxon>
        <taxon>Heterolobosea</taxon>
        <taxon>Tetramitia</taxon>
        <taxon>Eutetramitia</taxon>
        <taxon>Vahlkampfiidae</taxon>
        <taxon>Naegleria</taxon>
    </lineage>
</organism>
<dbReference type="AlphaFoldDB" id="A0AA88H1C1"/>
<evidence type="ECO:0000256" key="1">
    <source>
        <dbReference type="SAM" id="Phobius"/>
    </source>
</evidence>
<feature type="transmembrane region" description="Helical" evidence="1">
    <location>
        <begin position="233"/>
        <end position="255"/>
    </location>
</feature>
<dbReference type="RefSeq" id="XP_044553833.1">
    <property type="nucleotide sequence ID" value="XM_044689299.1"/>
</dbReference>
<comment type="caution">
    <text evidence="2">The sequence shown here is derived from an EMBL/GenBank/DDBJ whole genome shotgun (WGS) entry which is preliminary data.</text>
</comment>
<gene>
    <name evidence="2" type="ORF">C9374_013424</name>
</gene>
<feature type="transmembrane region" description="Helical" evidence="1">
    <location>
        <begin position="118"/>
        <end position="140"/>
    </location>
</feature>